<dbReference type="EMBL" id="KV441481">
    <property type="protein sequence ID" value="OAG19252.1"/>
    <property type="molecule type" value="Genomic_DNA"/>
</dbReference>
<dbReference type="VEuPathDB" id="FungiDB:CC77DRAFT_154577"/>
<proteinExistence type="predicted"/>
<feature type="transmembrane region" description="Helical" evidence="1">
    <location>
        <begin position="88"/>
        <end position="107"/>
    </location>
</feature>
<dbReference type="Proteomes" id="UP000077248">
    <property type="component" value="Unassembled WGS sequence"/>
</dbReference>
<evidence type="ECO:0000313" key="2">
    <source>
        <dbReference type="EMBL" id="OAG19252.1"/>
    </source>
</evidence>
<keyword evidence="1" id="KW-0472">Membrane</keyword>
<evidence type="ECO:0000313" key="3">
    <source>
        <dbReference type="Proteomes" id="UP000077248"/>
    </source>
</evidence>
<keyword evidence="1" id="KW-0812">Transmembrane</keyword>
<accession>A0A177DJM6</accession>
<dbReference type="AlphaFoldDB" id="A0A177DJM6"/>
<reference evidence="2 3" key="1">
    <citation type="submission" date="2016-05" db="EMBL/GenBank/DDBJ databases">
        <title>Comparative analysis of secretome profiles of manganese(II)-oxidizing ascomycete fungi.</title>
        <authorList>
            <consortium name="DOE Joint Genome Institute"/>
            <person name="Zeiner C.A."/>
            <person name="Purvine S.O."/>
            <person name="Zink E.M."/>
            <person name="Wu S."/>
            <person name="Pasa-Tolic L."/>
            <person name="Chaput D.L."/>
            <person name="Haridas S."/>
            <person name="Grigoriev I.V."/>
            <person name="Santelli C.M."/>
            <person name="Hansel C.M."/>
        </authorList>
    </citation>
    <scope>NUCLEOTIDE SEQUENCE [LARGE SCALE GENOMIC DNA]</scope>
    <source>
        <strain evidence="2 3">SRC1lrK2f</strain>
    </source>
</reference>
<dbReference type="GeneID" id="29115919"/>
<feature type="transmembrane region" description="Helical" evidence="1">
    <location>
        <begin position="62"/>
        <end position="81"/>
    </location>
</feature>
<organism evidence="2 3">
    <name type="scientific">Alternaria alternata</name>
    <name type="common">Alternaria rot fungus</name>
    <name type="synonym">Torula alternata</name>
    <dbReference type="NCBI Taxonomy" id="5599"/>
    <lineage>
        <taxon>Eukaryota</taxon>
        <taxon>Fungi</taxon>
        <taxon>Dikarya</taxon>
        <taxon>Ascomycota</taxon>
        <taxon>Pezizomycotina</taxon>
        <taxon>Dothideomycetes</taxon>
        <taxon>Pleosporomycetidae</taxon>
        <taxon>Pleosporales</taxon>
        <taxon>Pleosporineae</taxon>
        <taxon>Pleosporaceae</taxon>
        <taxon>Alternaria</taxon>
        <taxon>Alternaria sect. Alternaria</taxon>
        <taxon>Alternaria alternata complex</taxon>
    </lineage>
</organism>
<dbReference type="KEGG" id="aalt:CC77DRAFT_154577"/>
<feature type="transmembrane region" description="Helical" evidence="1">
    <location>
        <begin position="33"/>
        <end position="50"/>
    </location>
</feature>
<feature type="transmembrane region" description="Helical" evidence="1">
    <location>
        <begin position="119"/>
        <end position="138"/>
    </location>
</feature>
<protein>
    <submittedName>
        <fullName evidence="2">Uncharacterized protein</fullName>
    </submittedName>
</protein>
<keyword evidence="1" id="KW-1133">Transmembrane helix</keyword>
<feature type="transmembrane region" description="Helical" evidence="1">
    <location>
        <begin position="145"/>
        <end position="166"/>
    </location>
</feature>
<name>A0A177DJM6_ALTAL</name>
<gene>
    <name evidence="2" type="ORF">CC77DRAFT_154577</name>
</gene>
<evidence type="ECO:0000256" key="1">
    <source>
        <dbReference type="SAM" id="Phobius"/>
    </source>
</evidence>
<feature type="transmembrane region" description="Helical" evidence="1">
    <location>
        <begin position="172"/>
        <end position="193"/>
    </location>
</feature>
<dbReference type="RefSeq" id="XP_018384673.1">
    <property type="nucleotide sequence ID" value="XM_018530325.1"/>
</dbReference>
<keyword evidence="3" id="KW-1185">Reference proteome</keyword>
<sequence>MGNALKESMYHVLWPISDPASRRCATRALASDWLVFAFALSLMVIPATALDEPRPPHQIAYGQYHAPEALVGLCTAAIVLFADRIIAYSSLLIGPSMGVTSVLWLMMRNDGAISPGSSWMVFGVWSVSIGTYLIIHCHRVANHHLFVLLTIAVAVVCMYLVANVQATTLQGGLATAIPTCASFAAYTVAYFFPKKTIGHLEERDAMA</sequence>